<organism evidence="1">
    <name type="scientific">Streptomyces iranensis</name>
    <dbReference type="NCBI Taxonomy" id="576784"/>
    <lineage>
        <taxon>Bacteria</taxon>
        <taxon>Bacillati</taxon>
        <taxon>Actinomycetota</taxon>
        <taxon>Actinomycetes</taxon>
        <taxon>Kitasatosporales</taxon>
        <taxon>Streptomycetaceae</taxon>
        <taxon>Streptomyces</taxon>
        <taxon>Streptomyces violaceusniger group</taxon>
    </lineage>
</organism>
<dbReference type="CDD" id="cd00580">
    <property type="entry name" value="CHMI"/>
    <property type="match status" value="1"/>
</dbReference>
<accession>A0A060ZWJ1</accession>
<keyword evidence="3" id="KW-1185">Reference proteome</keyword>
<sequence>MPHIVVEYSGTLTDAFDRPGFGAALHPVVAKTVDTVVAGCKTRFRRIEEAHLADGADDLAMIHIEVSILSGRDAETKRELSAAVVEVARAHVSPVPGLTVQTTVDVRDLDRDCYEKHEAVHPA</sequence>
<dbReference type="SUPFAM" id="SSF55331">
    <property type="entry name" value="Tautomerase/MIF"/>
    <property type="match status" value="1"/>
</dbReference>
<evidence type="ECO:0000313" key="3">
    <source>
        <dbReference type="Proteomes" id="UP000756710"/>
    </source>
</evidence>
<name>A0A060ZWJ1_9ACTN</name>
<reference evidence="1" key="1">
    <citation type="submission" date="2014-05" db="EMBL/GenBank/DDBJ databases">
        <authorList>
            <person name="Horn Fabian"/>
        </authorList>
    </citation>
    <scope>NUCLEOTIDE SEQUENCE</scope>
</reference>
<reference evidence="2 3" key="2">
    <citation type="submission" date="2021-03" db="EMBL/GenBank/DDBJ databases">
        <title>Genomic Encyclopedia of Type Strains, Phase IV (KMG-IV): sequencing the most valuable type-strain genomes for metagenomic binning, comparative biology and taxonomic classification.</title>
        <authorList>
            <person name="Goeker M."/>
        </authorList>
    </citation>
    <scope>NUCLEOTIDE SEQUENCE [LARGE SCALE GENOMIC DNA]</scope>
    <source>
        <strain evidence="2 3">DSM 41954</strain>
    </source>
</reference>
<evidence type="ECO:0000313" key="2">
    <source>
        <dbReference type="EMBL" id="MBP2059409.1"/>
    </source>
</evidence>
<proteinExistence type="predicted"/>
<dbReference type="InterPro" id="IPR004220">
    <property type="entry name" value="5-COMe_2-OHmuconate_Isoase"/>
</dbReference>
<dbReference type="EMBL" id="LK022848">
    <property type="protein sequence ID" value="CDR10981.1"/>
    <property type="molecule type" value="Genomic_DNA"/>
</dbReference>
<dbReference type="PANTHER" id="PTHR37950:SF1">
    <property type="entry name" value="4-HYDROXYPHENYLACETATE CATABOLISM PROTEIN"/>
    <property type="match status" value="1"/>
</dbReference>
<dbReference type="PANTHER" id="PTHR37950">
    <property type="entry name" value="4-HYDROXYPHENYLACETATE CATABOLISM PROTEIN"/>
    <property type="match status" value="1"/>
</dbReference>
<dbReference type="Proteomes" id="UP000756710">
    <property type="component" value="Unassembled WGS sequence"/>
</dbReference>
<dbReference type="AlphaFoldDB" id="A0A060ZWJ1"/>
<dbReference type="Gene3D" id="3.30.429.10">
    <property type="entry name" value="Macrophage Migration Inhibitory Factor"/>
    <property type="match status" value="1"/>
</dbReference>
<dbReference type="HOGENOM" id="CLU_139188_0_0_11"/>
<dbReference type="EMBL" id="JAGGLR010000001">
    <property type="protein sequence ID" value="MBP2059409.1"/>
    <property type="molecule type" value="Genomic_DNA"/>
</dbReference>
<dbReference type="GO" id="GO:0008704">
    <property type="term" value="F:5-carboxymethyl-2-hydroxymuconate delta-isomerase activity"/>
    <property type="evidence" value="ECO:0007669"/>
    <property type="project" value="UniProtKB-EC"/>
</dbReference>
<gene>
    <name evidence="2" type="ORF">J2Z30_000405</name>
    <name evidence="1" type="ORF">SIRAN7137</name>
</gene>
<evidence type="ECO:0000313" key="1">
    <source>
        <dbReference type="EMBL" id="CDR10981.1"/>
    </source>
</evidence>
<dbReference type="EC" id="5.3.3.10" evidence="2"/>
<dbReference type="Pfam" id="PF02962">
    <property type="entry name" value="CHMI"/>
    <property type="match status" value="1"/>
</dbReference>
<dbReference type="RefSeq" id="WP_044576669.1">
    <property type="nucleotide sequence ID" value="NZ_BAABDR010000060.1"/>
</dbReference>
<protein>
    <submittedName>
        <fullName evidence="1">5-carboxymethyl-2-hydroxymuconate isomerase</fullName>
        <ecNumber evidence="2">5.3.3.10</ecNumber>
    </submittedName>
</protein>
<keyword evidence="1" id="KW-0413">Isomerase</keyword>
<dbReference type="InterPro" id="IPR014347">
    <property type="entry name" value="Tautomerase/MIF_sf"/>
</dbReference>